<dbReference type="EMBL" id="VITT01000004">
    <property type="protein sequence ID" value="TWB63363.1"/>
    <property type="molecule type" value="Genomic_DNA"/>
</dbReference>
<evidence type="ECO:0000313" key="2">
    <source>
        <dbReference type="Proteomes" id="UP000318050"/>
    </source>
</evidence>
<protein>
    <submittedName>
        <fullName evidence="1">Uncharacterized protein</fullName>
    </submittedName>
</protein>
<reference evidence="1 2" key="1">
    <citation type="submission" date="2019-06" db="EMBL/GenBank/DDBJ databases">
        <title>Genomic Encyclopedia of Type Strains, Phase IV (KMG-V): Genome sequencing to study the core and pangenomes of soil and plant-associated prokaryotes.</title>
        <authorList>
            <person name="Whitman W."/>
        </authorList>
    </citation>
    <scope>NUCLEOTIDE SEQUENCE [LARGE SCALE GENOMIC DNA]</scope>
    <source>
        <strain evidence="1 2">BR 11140</strain>
    </source>
</reference>
<gene>
    <name evidence="1" type="ORF">FBZ92_104117</name>
</gene>
<dbReference type="Proteomes" id="UP000318050">
    <property type="component" value="Unassembled WGS sequence"/>
</dbReference>
<proteinExistence type="predicted"/>
<evidence type="ECO:0000313" key="1">
    <source>
        <dbReference type="EMBL" id="TWB63363.1"/>
    </source>
</evidence>
<organism evidence="1 2">
    <name type="scientific">Nitrospirillum amazonense</name>
    <dbReference type="NCBI Taxonomy" id="28077"/>
    <lineage>
        <taxon>Bacteria</taxon>
        <taxon>Pseudomonadati</taxon>
        <taxon>Pseudomonadota</taxon>
        <taxon>Alphaproteobacteria</taxon>
        <taxon>Rhodospirillales</taxon>
        <taxon>Azospirillaceae</taxon>
        <taxon>Nitrospirillum</taxon>
    </lineage>
</organism>
<dbReference type="AlphaFoldDB" id="A0A560IWC4"/>
<comment type="caution">
    <text evidence="1">The sequence shown here is derived from an EMBL/GenBank/DDBJ whole genome shotgun (WGS) entry which is preliminary data.</text>
</comment>
<sequence>MAAATGLVLTMMGPATVQAQPSRRQDIYIDKAVFADDQLWLLSGGELSRIAENGDSRIVENLPDRVLDLCAQHNQPVVITGPQRQTGPWTIRRRVEGQWRVEATVTLPENTEDRVETLDCRADRLLLLTTHRLIEAGRGIQNSLHLNGSLLTDRGWPGHIVATHDAPGQLLVAFNAGEWSGRVQSIDLNTGAVASIKEEGSAFGHFMGNPNALLPLPWEPRGRKGCLAMSVGLVHFAASGMIMTVCDGVARPLYKTLLVTPPGPLHNGDETVPFYGLMADGDALIASGLDGMYRITADGKAVKSPLPKLQNIDGAWVSFDLPHVVLVGTVQRLSVGPLVPMMVPR</sequence>
<accession>A0A560IWC4</accession>
<name>A0A560IWC4_9PROT</name>